<dbReference type="EMBL" id="CP076683">
    <property type="protein sequence ID" value="QWV19313.1"/>
    <property type="molecule type" value="Genomic_DNA"/>
</dbReference>
<dbReference type="GO" id="GO:0043565">
    <property type="term" value="F:sequence-specific DNA binding"/>
    <property type="evidence" value="ECO:0007669"/>
    <property type="project" value="InterPro"/>
</dbReference>
<dbReference type="EMBL" id="QNTV01000042">
    <property type="protein sequence ID" value="RBA50718.1"/>
    <property type="molecule type" value="Genomic_DNA"/>
</dbReference>
<dbReference type="AlphaFoldDB" id="A0A365PNC2"/>
<protein>
    <submittedName>
        <fullName evidence="1">Transposase</fullName>
    </submittedName>
</protein>
<evidence type="ECO:0000313" key="4">
    <source>
        <dbReference type="EMBL" id="QWV19435.1"/>
    </source>
</evidence>
<name>A0A365PNC2_9GAMM</name>
<proteinExistence type="predicted"/>
<evidence type="ECO:0000313" key="1">
    <source>
        <dbReference type="EMBL" id="QWV19215.1"/>
    </source>
</evidence>
<dbReference type="GO" id="GO:0006313">
    <property type="term" value="P:DNA transposition"/>
    <property type="evidence" value="ECO:0007669"/>
    <property type="project" value="InterPro"/>
</dbReference>
<dbReference type="EMBL" id="CP076683">
    <property type="protein sequence ID" value="QWV19435.1"/>
    <property type="molecule type" value="Genomic_DNA"/>
</dbReference>
<reference evidence="1 7" key="2">
    <citation type="submission" date="2021-06" db="EMBL/GenBank/DDBJ databases">
        <title>Microbial metabolic specificity influences pelagic lipid remineralization.</title>
        <authorList>
            <person name="Behrendt L."/>
            <person name="Hunter J.E."/>
            <person name="Alcolombri U."/>
            <person name="Smriga S."/>
            <person name="Mincer T."/>
            <person name="Lowenstein D.P."/>
            <person name="Peaudecerf F.J."/>
            <person name="Fernandez V.I."/>
            <person name="Fredricks H."/>
            <person name="Almblad H."/>
            <person name="Harrison J.J."/>
            <person name="Stocker R."/>
            <person name="Van Mooy B.A.S."/>
        </authorList>
    </citation>
    <scope>NUCLEOTIDE SEQUENCE [LARGE SCALE GENOMIC DNA]</scope>
    <source>
        <strain evidence="1 7">A252</strain>
    </source>
</reference>
<keyword evidence="7" id="KW-1185">Reference proteome</keyword>
<dbReference type="EMBL" id="CP076683">
    <property type="protein sequence ID" value="QWV19219.1"/>
    <property type="molecule type" value="Genomic_DNA"/>
</dbReference>
<accession>A0A365PNC2</accession>
<dbReference type="Pfam" id="PF01527">
    <property type="entry name" value="HTH_Tnp_1"/>
    <property type="match status" value="1"/>
</dbReference>
<evidence type="ECO:0000313" key="2">
    <source>
        <dbReference type="EMBL" id="QWV19219.1"/>
    </source>
</evidence>
<dbReference type="GO" id="GO:0004803">
    <property type="term" value="F:transposase activity"/>
    <property type="evidence" value="ECO:0007669"/>
    <property type="project" value="InterPro"/>
</dbReference>
<dbReference type="NCBIfam" id="NF047595">
    <property type="entry name" value="IS66_ISRel24_TnpA"/>
    <property type="match status" value="1"/>
</dbReference>
<evidence type="ECO:0000313" key="5">
    <source>
        <dbReference type="EMBL" id="RBA50718.1"/>
    </source>
</evidence>
<evidence type="ECO:0000313" key="7">
    <source>
        <dbReference type="Proteomes" id="UP000683436"/>
    </source>
</evidence>
<organism evidence="5 6">
    <name type="scientific">Stutzerimonas zhaodongensis</name>
    <dbReference type="NCBI Taxonomy" id="1176257"/>
    <lineage>
        <taxon>Bacteria</taxon>
        <taxon>Pseudomonadati</taxon>
        <taxon>Pseudomonadota</taxon>
        <taxon>Gammaproteobacteria</taxon>
        <taxon>Pseudomonadales</taxon>
        <taxon>Pseudomonadaceae</taxon>
        <taxon>Stutzerimonas</taxon>
    </lineage>
</organism>
<reference evidence="5 6" key="1">
    <citation type="submission" date="2018-06" db="EMBL/GenBank/DDBJ databases">
        <title>Whole genome sequencing of four bacterial strains from South Shetland trench revealing bio-synthetic gene clusters.</title>
        <authorList>
            <person name="Abdel-Mageed W.M."/>
            <person name="Lehri B."/>
            <person name="Jarmusch S.A."/>
            <person name="Miranda K."/>
            <person name="Goodfellow M."/>
            <person name="Jaspars M."/>
            <person name="Karlyshev A.V."/>
        </authorList>
    </citation>
    <scope>NUCLEOTIDE SEQUENCE [LARGE SCALE GENOMIC DNA]</scope>
    <source>
        <strain evidence="5 6">SST2</strain>
    </source>
</reference>
<evidence type="ECO:0000313" key="6">
    <source>
        <dbReference type="Proteomes" id="UP000252554"/>
    </source>
</evidence>
<dbReference type="EMBL" id="CP076683">
    <property type="protein sequence ID" value="QWV19215.1"/>
    <property type="molecule type" value="Genomic_DNA"/>
</dbReference>
<dbReference type="InterPro" id="IPR010921">
    <property type="entry name" value="Trp_repressor/repl_initiator"/>
</dbReference>
<gene>
    <name evidence="5" type="ORF">DQ403_23110</name>
    <name evidence="1" type="ORF">KQ248_04045</name>
    <name evidence="2" type="ORF">KQ248_04415</name>
    <name evidence="3" type="ORF">KQ248_13125</name>
    <name evidence="4" type="ORF">KQ248_21810</name>
</gene>
<dbReference type="SUPFAM" id="SSF48295">
    <property type="entry name" value="TrpR-like"/>
    <property type="match status" value="1"/>
</dbReference>
<sequence>MDTISSHFLEGFVSRQRRTFPKAFKAQVIEECAQSGASVAGVALSHGLNANLVHKWIRKQREPLPVVSARFIPVPLGILPSEQASSEELTIRIEIPYHAGSLSVHWPVQDGEGCTRLLRGLLA</sequence>
<evidence type="ECO:0000313" key="3">
    <source>
        <dbReference type="EMBL" id="QWV19313.1"/>
    </source>
</evidence>
<dbReference type="InterPro" id="IPR002514">
    <property type="entry name" value="Transposase_8"/>
</dbReference>
<dbReference type="Proteomes" id="UP000683436">
    <property type="component" value="Chromosome"/>
</dbReference>
<dbReference type="Proteomes" id="UP000252554">
    <property type="component" value="Unassembled WGS sequence"/>
</dbReference>